<dbReference type="OrthoDB" id="416786at2759"/>
<dbReference type="InterPro" id="IPR001242">
    <property type="entry name" value="Condensation_dom"/>
</dbReference>
<dbReference type="Gene3D" id="3.30.559.10">
    <property type="entry name" value="Chloramphenicol acetyltransferase-like domain"/>
    <property type="match status" value="1"/>
</dbReference>
<dbReference type="PANTHER" id="PTHR45398:SF1">
    <property type="entry name" value="ENZYME, PUTATIVE (JCVI)-RELATED"/>
    <property type="match status" value="1"/>
</dbReference>
<dbReference type="SUPFAM" id="SSF56801">
    <property type="entry name" value="Acetyl-CoA synthetase-like"/>
    <property type="match status" value="1"/>
</dbReference>
<dbReference type="Gene3D" id="3.30.559.30">
    <property type="entry name" value="Nonribosomal peptide synthetase, condensation domain"/>
    <property type="match status" value="1"/>
</dbReference>
<evidence type="ECO:0000313" key="3">
    <source>
        <dbReference type="Proteomes" id="UP001151582"/>
    </source>
</evidence>
<keyword evidence="3" id="KW-1185">Reference proteome</keyword>
<proteinExistence type="predicted"/>
<dbReference type="SUPFAM" id="SSF52777">
    <property type="entry name" value="CoA-dependent acyltransferases"/>
    <property type="match status" value="2"/>
</dbReference>
<feature type="non-terminal residue" evidence="2">
    <location>
        <position position="1003"/>
    </location>
</feature>
<dbReference type="AlphaFoldDB" id="A0A9W8E746"/>
<reference evidence="2" key="1">
    <citation type="submission" date="2022-07" db="EMBL/GenBank/DDBJ databases">
        <title>Phylogenomic reconstructions and comparative analyses of Kickxellomycotina fungi.</title>
        <authorList>
            <person name="Reynolds N.K."/>
            <person name="Stajich J.E."/>
            <person name="Barry K."/>
            <person name="Grigoriev I.V."/>
            <person name="Crous P."/>
            <person name="Smith M.E."/>
        </authorList>
    </citation>
    <scope>NUCLEOTIDE SEQUENCE</scope>
    <source>
        <strain evidence="2">RSA 567</strain>
    </source>
</reference>
<dbReference type="GO" id="GO:0003824">
    <property type="term" value="F:catalytic activity"/>
    <property type="evidence" value="ECO:0007669"/>
    <property type="project" value="InterPro"/>
</dbReference>
<feature type="domain" description="Condensation" evidence="1">
    <location>
        <begin position="537"/>
        <end position="965"/>
    </location>
</feature>
<dbReference type="InterPro" id="IPR023213">
    <property type="entry name" value="CAT-like_dom_sf"/>
</dbReference>
<dbReference type="Proteomes" id="UP001151582">
    <property type="component" value="Unassembled WGS sequence"/>
</dbReference>
<evidence type="ECO:0000259" key="1">
    <source>
        <dbReference type="Pfam" id="PF00668"/>
    </source>
</evidence>
<sequence>MADSNRVAVAVVDSHLALVVSLLACIQCGASLVPISAKHPVGSISQLLGHLLPALVLIPAALDHCLTLGDAVTQVILDDFYDAPFDSAIAQWPTKQDHTWHSLAPAVQFIQSWDNTGVGLLQVSTAVLLQAWTEQPYLAPKGSRVMHSFALDSEAALWTTIRALRQGCMLVDKDTVSTDDTLAMAYVTNSNATAPLLPCRPTHIIRLVPLSMFGIGSISATSEQAVTIQLYATSVFAGRAALTVDQYKQCVAMNTLPNFMPFAVIDTDGYACPVGVAGAVGPTTPGVTGASVSDGSYSANPWWSTGSRPLQQPLMYGYRMRDGATLLAGTSKPHGSVDGVQVYPGLIHSRLRQVGLCPVFTTMTPALQLVAFVDNAEFDLSSYEHALMQVLPGPLQPLAIMSTTVFPYLLSLRNKPKRLEAFAAAYRHALQLQDTLKTEIEQWLAVHWIAQDHAKCDPSTAIAGSFWEIGSTLADLVALRHCIHAKFNVALPIHDMHSHSHFAALCTLIDTHCNAKGQSATSTLPLAPVDGSWPVMQELPVTAAQLKVWCQTRDSHSTGEWYYQNVYHTNATIQVSTLRTALTWLIGAHDSLRTSFIEVDGQVRQRIHAKPMPSPECPLFAIHQHDLIAEAEIVDILDQHHLCIRALTWPLISIVVLITDTPVPSAHVSMRLHPLIGDYTAAAAIGCDLWQCYDHLANCSTPESLCLPAQRALPPWMDESLRMDALAYWQQLTMDVPMAINMPTDRYIRDRPTCQVQSAAHLLSRSTHVQLATTAAQANAELFVLWLSLLSVYLARIARQDKLLVGVKLPVAWAKHSLPDPWLSPQASLLLHSHSKSHGALSDALTATQQQLDASLSHAAGSLEHLVQALRLNCDSLFASVPNVVVEFAMPSSEYQSPLTKLVSPPAVTVRAFGPTLYLIIDLKDQSTNITAYYSVDQFSLELVRNLLANLEYFVSNVLADPDQLAIAPLTRPEEVMTLVRDYARGLLCDDATNASAADAVDN</sequence>
<gene>
    <name evidence="2" type="ORF">H4R34_005463</name>
</gene>
<name>A0A9W8E746_9FUNG</name>
<comment type="caution">
    <text evidence="2">The sequence shown here is derived from an EMBL/GenBank/DDBJ whole genome shotgun (WGS) entry which is preliminary data.</text>
</comment>
<dbReference type="Gene3D" id="3.40.50.12780">
    <property type="entry name" value="N-terminal domain of ligase-like"/>
    <property type="match status" value="1"/>
</dbReference>
<protein>
    <recommendedName>
        <fullName evidence="1">Condensation domain-containing protein</fullName>
    </recommendedName>
</protein>
<dbReference type="PROSITE" id="PS51257">
    <property type="entry name" value="PROKAR_LIPOPROTEIN"/>
    <property type="match status" value="1"/>
</dbReference>
<dbReference type="Pfam" id="PF00668">
    <property type="entry name" value="Condensation"/>
    <property type="match status" value="1"/>
</dbReference>
<organism evidence="2 3">
    <name type="scientific">Dimargaris verticillata</name>
    <dbReference type="NCBI Taxonomy" id="2761393"/>
    <lineage>
        <taxon>Eukaryota</taxon>
        <taxon>Fungi</taxon>
        <taxon>Fungi incertae sedis</taxon>
        <taxon>Zoopagomycota</taxon>
        <taxon>Kickxellomycotina</taxon>
        <taxon>Dimargaritomycetes</taxon>
        <taxon>Dimargaritales</taxon>
        <taxon>Dimargaritaceae</taxon>
        <taxon>Dimargaris</taxon>
    </lineage>
</organism>
<dbReference type="EMBL" id="JANBQB010001108">
    <property type="protein sequence ID" value="KAJ1972271.1"/>
    <property type="molecule type" value="Genomic_DNA"/>
</dbReference>
<evidence type="ECO:0000313" key="2">
    <source>
        <dbReference type="EMBL" id="KAJ1972271.1"/>
    </source>
</evidence>
<dbReference type="InterPro" id="IPR042099">
    <property type="entry name" value="ANL_N_sf"/>
</dbReference>
<accession>A0A9W8E746</accession>
<dbReference type="PANTHER" id="PTHR45398">
    <property type="match status" value="1"/>
</dbReference>